<dbReference type="Proteomes" id="UP000507962">
    <property type="component" value="Unassembled WGS sequence"/>
</dbReference>
<gene>
    <name evidence="2" type="ORF">MSL71_43680</name>
</gene>
<dbReference type="InterPro" id="IPR009875">
    <property type="entry name" value="PilZ_domain"/>
</dbReference>
<dbReference type="Pfam" id="PF07238">
    <property type="entry name" value="PilZ"/>
    <property type="match status" value="1"/>
</dbReference>
<dbReference type="EMBL" id="CAADHO010000010">
    <property type="protein sequence ID" value="VFQ46698.1"/>
    <property type="molecule type" value="Genomic_DNA"/>
</dbReference>
<proteinExistence type="predicted"/>
<reference evidence="2 3" key="1">
    <citation type="submission" date="2019-03" db="EMBL/GenBank/DDBJ databases">
        <authorList>
            <person name="Nijsse B."/>
        </authorList>
    </citation>
    <scope>NUCLEOTIDE SEQUENCE [LARGE SCALE GENOMIC DNA]</scope>
    <source>
        <strain evidence="2">Desulfoluna butyratoxydans MSL71</strain>
    </source>
</reference>
<organism evidence="2 3">
    <name type="scientific">Desulfoluna butyratoxydans</name>
    <dbReference type="NCBI Taxonomy" id="231438"/>
    <lineage>
        <taxon>Bacteria</taxon>
        <taxon>Pseudomonadati</taxon>
        <taxon>Thermodesulfobacteriota</taxon>
        <taxon>Desulfobacteria</taxon>
        <taxon>Desulfobacterales</taxon>
        <taxon>Desulfolunaceae</taxon>
        <taxon>Desulfoluna</taxon>
    </lineage>
</organism>
<accession>A0A4V6ILW3</accession>
<name>A0A4V6ILW3_9BACT</name>
<dbReference type="AlphaFoldDB" id="A0A4V6ILW3"/>
<sequence length="155" mass="17743">MLATILVKEDFQAFITCPSCHRVKEQDVSTFMGVQSHVKIRCRCTCGHSFHVQLERRQFVRKDVELPVVCKIQERGYNLSGTVTDISQSGLRVRLVTSVPLEVGMRVELAFHLDDREHSLIEKYGTIRSISDLEVGMAFDTTQHYGKLGLYIEFH</sequence>
<dbReference type="GO" id="GO:0035438">
    <property type="term" value="F:cyclic-di-GMP binding"/>
    <property type="evidence" value="ECO:0007669"/>
    <property type="project" value="InterPro"/>
</dbReference>
<dbReference type="SUPFAM" id="SSF141371">
    <property type="entry name" value="PilZ domain-like"/>
    <property type="match status" value="1"/>
</dbReference>
<dbReference type="Gene3D" id="2.40.10.220">
    <property type="entry name" value="predicted glycosyltransferase like domains"/>
    <property type="match status" value="1"/>
</dbReference>
<protein>
    <submittedName>
        <fullName evidence="2">Pilz domain</fullName>
    </submittedName>
</protein>
<feature type="domain" description="PilZ" evidence="1">
    <location>
        <begin position="55"/>
        <end position="141"/>
    </location>
</feature>
<keyword evidence="3" id="KW-1185">Reference proteome</keyword>
<evidence type="ECO:0000313" key="2">
    <source>
        <dbReference type="EMBL" id="VFQ46698.1"/>
    </source>
</evidence>
<evidence type="ECO:0000259" key="1">
    <source>
        <dbReference type="Pfam" id="PF07238"/>
    </source>
</evidence>
<evidence type="ECO:0000313" key="3">
    <source>
        <dbReference type="Proteomes" id="UP000507962"/>
    </source>
</evidence>
<dbReference type="RefSeq" id="WP_180144942.1">
    <property type="nucleotide sequence ID" value="NZ_CAADHO010000010.1"/>
</dbReference>